<reference evidence="2" key="1">
    <citation type="submission" date="2021-04" db="EMBL/GenBank/DDBJ databases">
        <title>Draft genome sequence data of methanotrophic Methylovulum sp. strain S1L and Methylomonas sp. strain S2AM isolated from boreal lake water columns.</title>
        <authorList>
            <person name="Rissanen A.J."/>
            <person name="Mangayil R."/>
            <person name="Svenning M.M."/>
            <person name="Khanongnuch R."/>
        </authorList>
    </citation>
    <scope>NUCLEOTIDE SEQUENCE</scope>
    <source>
        <strain evidence="2">S2AM</strain>
    </source>
</reference>
<evidence type="ECO:0000313" key="3">
    <source>
        <dbReference type="Proteomes" id="UP000676649"/>
    </source>
</evidence>
<evidence type="ECO:0000259" key="1">
    <source>
        <dbReference type="Pfam" id="PF05970"/>
    </source>
</evidence>
<dbReference type="PANTHER" id="PTHR47642">
    <property type="entry name" value="ATP-DEPENDENT DNA HELICASE"/>
    <property type="match status" value="1"/>
</dbReference>
<dbReference type="CDD" id="cd18809">
    <property type="entry name" value="SF1_C_RecD"/>
    <property type="match status" value="1"/>
</dbReference>
<dbReference type="GO" id="GO:0006281">
    <property type="term" value="P:DNA repair"/>
    <property type="evidence" value="ECO:0007669"/>
    <property type="project" value="InterPro"/>
</dbReference>
<dbReference type="EMBL" id="CP073754">
    <property type="protein sequence ID" value="QWF71904.1"/>
    <property type="molecule type" value="Genomic_DNA"/>
</dbReference>
<organism evidence="2 3">
    <name type="scientific">Methylomonas paludis</name>
    <dbReference type="NCBI Taxonomy" id="1173101"/>
    <lineage>
        <taxon>Bacteria</taxon>
        <taxon>Pseudomonadati</taxon>
        <taxon>Pseudomonadota</taxon>
        <taxon>Gammaproteobacteria</taxon>
        <taxon>Methylococcales</taxon>
        <taxon>Methylococcaceae</taxon>
        <taxon>Methylomonas</taxon>
    </lineage>
</organism>
<dbReference type="GO" id="GO:0000723">
    <property type="term" value="P:telomere maintenance"/>
    <property type="evidence" value="ECO:0007669"/>
    <property type="project" value="InterPro"/>
</dbReference>
<gene>
    <name evidence="2" type="ORF">KEF85_05450</name>
</gene>
<dbReference type="InterPro" id="IPR051055">
    <property type="entry name" value="PIF1_helicase"/>
</dbReference>
<sequence>MAAINVGGTTIHSFFGFPPRALNSDEVFQPKTHMRPVIANLQVLIIDEVSMVSPDIIDSISNSLKLMKNNELAFGGISVVFVGDLLQLPPVISDPVLAVFYSDRYLSANFFSALVFEEIGITSIQLTRVFRQLDQEFVDILDRIRLNQNHRDAVARLNRECFRDKVSEQDSSMYLVPTKRAAESINRRNLDCLSGELKKYHAQIEGRINLQHDKFPVPDCLELKESAQVLFVKNNHPYWMNGTLGKIIAFSEDSLTVELIATGNVVSVNREIWEKIQYEYNPREKHIISRSVGSFKQFPVTLGWAITIHKSQGMTLDKVRIDLGGGAFCSGQTYVALSRCRTMAGITLLRPISMKDVKADSKILQFYQQLERSDLNLSG</sequence>
<feature type="domain" description="DNA helicase Pif1-like DEAD-box helicase" evidence="1">
    <location>
        <begin position="1"/>
        <end position="135"/>
    </location>
</feature>
<accession>A0A975MR08</accession>
<dbReference type="SUPFAM" id="SSF52540">
    <property type="entry name" value="P-loop containing nucleoside triphosphate hydrolases"/>
    <property type="match status" value="1"/>
</dbReference>
<protein>
    <submittedName>
        <fullName evidence="2">AAA family ATPase</fullName>
    </submittedName>
</protein>
<dbReference type="Gene3D" id="3.40.50.300">
    <property type="entry name" value="P-loop containing nucleotide triphosphate hydrolases"/>
    <property type="match status" value="1"/>
</dbReference>
<dbReference type="Pfam" id="PF05970">
    <property type="entry name" value="PIF1"/>
    <property type="match status" value="1"/>
</dbReference>
<dbReference type="Proteomes" id="UP000676649">
    <property type="component" value="Chromosome"/>
</dbReference>
<name>A0A975MR08_9GAMM</name>
<dbReference type="InterPro" id="IPR010285">
    <property type="entry name" value="DNA_helicase_pif1-like_DEAD"/>
</dbReference>
<proteinExistence type="predicted"/>
<evidence type="ECO:0000313" key="2">
    <source>
        <dbReference type="EMBL" id="QWF71904.1"/>
    </source>
</evidence>
<dbReference type="GO" id="GO:0003678">
    <property type="term" value="F:DNA helicase activity"/>
    <property type="evidence" value="ECO:0007669"/>
    <property type="project" value="InterPro"/>
</dbReference>
<dbReference type="AlphaFoldDB" id="A0A975MR08"/>
<keyword evidence="3" id="KW-1185">Reference proteome</keyword>
<dbReference type="InterPro" id="IPR027417">
    <property type="entry name" value="P-loop_NTPase"/>
</dbReference>
<dbReference type="KEGG" id="mpad:KEF85_05450"/>